<accession>A0A098DTI8</accession>
<proteinExistence type="predicted"/>
<dbReference type="HOGENOM" id="CLU_1855445_0_0_1"/>
<evidence type="ECO:0000313" key="1">
    <source>
        <dbReference type="EMBL" id="CEF85185.1"/>
    </source>
</evidence>
<reference evidence="1 3" key="3">
    <citation type="journal article" date="2015" name="BMC Genomics">
        <title>The completed genome sequence of the pathogenic ascomycete fungus Fusarium graminearum.</title>
        <authorList>
            <person name="King R."/>
            <person name="Urban M."/>
            <person name="Hammond-Kosack M.C."/>
            <person name="Hassani-Pak K."/>
            <person name="Hammond-Kosack K.E."/>
        </authorList>
    </citation>
    <scope>NUCLEOTIDE SEQUENCE [LARGE SCALE GENOMIC DNA]</scope>
    <source>
        <strain evidence="3">ATCC MYA-4620 / CBS 123657 / FGSC 9075 / NRRL 31084 / PH-1</strain>
        <strain evidence="1">PH-1</strain>
    </source>
</reference>
<organism evidence="1 3">
    <name type="scientific">Gibberella zeae (strain ATCC MYA-4620 / CBS 123657 / FGSC 9075 / NRRL 31084 / PH-1)</name>
    <name type="common">Wheat head blight fungus</name>
    <name type="synonym">Fusarium graminearum</name>
    <dbReference type="NCBI Taxonomy" id="229533"/>
    <lineage>
        <taxon>Eukaryota</taxon>
        <taxon>Fungi</taxon>
        <taxon>Dikarya</taxon>
        <taxon>Ascomycota</taxon>
        <taxon>Pezizomycotina</taxon>
        <taxon>Sordariomycetes</taxon>
        <taxon>Hypocreomycetidae</taxon>
        <taxon>Hypocreales</taxon>
        <taxon>Nectriaceae</taxon>
        <taxon>Fusarium</taxon>
    </lineage>
</organism>
<evidence type="ECO:0000313" key="2">
    <source>
        <dbReference type="EnsemblFungi" id="CEF85185"/>
    </source>
</evidence>
<accession>I1S8A1</accession>
<protein>
    <submittedName>
        <fullName evidence="1">Chromosome 4, complete genome</fullName>
    </submittedName>
</protein>
<reference evidence="2 3" key="2">
    <citation type="journal article" date="2010" name="Nature">
        <title>Comparative genomics reveals mobile pathogenicity chromosomes in Fusarium.</title>
        <authorList>
            <person name="Ma L.J."/>
            <person name="van der Does H.C."/>
            <person name="Borkovich K.A."/>
            <person name="Coleman J.J."/>
            <person name="Daboussi M.J."/>
            <person name="Di Pietro A."/>
            <person name="Dufresne M."/>
            <person name="Freitag M."/>
            <person name="Grabherr M."/>
            <person name="Henrissat B."/>
            <person name="Houterman P.M."/>
            <person name="Kang S."/>
            <person name="Shim W.B."/>
            <person name="Woloshuk C."/>
            <person name="Xie X."/>
            <person name="Xu J.R."/>
            <person name="Antoniw J."/>
            <person name="Baker S.E."/>
            <person name="Bluhm B.H."/>
            <person name="Breakspear A."/>
            <person name="Brown D.W."/>
            <person name="Butchko R.A."/>
            <person name="Chapman S."/>
            <person name="Coulson R."/>
            <person name="Coutinho P.M."/>
            <person name="Danchin E.G."/>
            <person name="Diener A."/>
            <person name="Gale L.R."/>
            <person name="Gardiner D.M."/>
            <person name="Goff S."/>
            <person name="Hammond-Kosack K.E."/>
            <person name="Hilburn K."/>
            <person name="Hua-Van A."/>
            <person name="Jonkers W."/>
            <person name="Kazan K."/>
            <person name="Kodira C.D."/>
            <person name="Koehrsen M."/>
            <person name="Kumar L."/>
            <person name="Lee Y.H."/>
            <person name="Li L."/>
            <person name="Manners J.M."/>
            <person name="Miranda-Saavedra D."/>
            <person name="Mukherjee M."/>
            <person name="Park G."/>
            <person name="Park J."/>
            <person name="Park S.Y."/>
            <person name="Proctor R.H."/>
            <person name="Regev A."/>
            <person name="Ruiz-Roldan M.C."/>
            <person name="Sain D."/>
            <person name="Sakthikumar S."/>
            <person name="Sykes S."/>
            <person name="Schwartz D.C."/>
            <person name="Turgeon B.G."/>
            <person name="Wapinski I."/>
            <person name="Yoder O."/>
            <person name="Young S."/>
            <person name="Zeng Q."/>
            <person name="Zhou S."/>
            <person name="Galagan J."/>
            <person name="Cuomo C.A."/>
            <person name="Kistler H.C."/>
            <person name="Rep M."/>
        </authorList>
    </citation>
    <scope>GENOME REANNOTATION</scope>
    <source>
        <strain evidence="3">ATCC MYA-4620 / CBS 123657 / FGSC 9075 / NRRL 31084 / PH-1</strain>
        <strain evidence="2">PH-1 / ATCC MYA-4620 / FGSC 9075 / NRRL 31084</strain>
    </source>
</reference>
<reference evidence="2" key="4">
    <citation type="submission" date="2017-01" db="UniProtKB">
        <authorList>
            <consortium name="EnsemblFungi"/>
        </authorList>
    </citation>
    <scope>IDENTIFICATION</scope>
    <source>
        <strain evidence="2">PH-1 / ATCC MYA-4620 / FGSC 9075 / NRRL 31084</strain>
    </source>
</reference>
<dbReference type="AlphaFoldDB" id="I1S8A1"/>
<dbReference type="InParanoid" id="I1S8A1"/>
<dbReference type="VEuPathDB" id="FungiDB:FGRAMPH1_01G24103"/>
<sequence length="138" mass="15279">MQAEIATRPVVPLEVAPGSSEAVFYWNRSLARRSLFLVWGIDAVYTSSTISLSHHRLETKLNSLSYAARTMTLYSRAESQVDDLIVAFAPSRAIAGGGVVDRYSARAVMSLIGWHIQLKKVMLELMPKEGSQPRNCLP</sequence>
<keyword evidence="3" id="KW-1185">Reference proteome</keyword>
<reference evidence="2 3" key="1">
    <citation type="journal article" date="2007" name="Science">
        <title>The Fusarium graminearum genome reveals a link between localized polymorphism and pathogen specialization.</title>
        <authorList>
            <person name="Cuomo C.A."/>
            <person name="Gueldener U."/>
            <person name="Xu J.-R."/>
            <person name="Trail F."/>
            <person name="Turgeon B.G."/>
            <person name="Di Pietro A."/>
            <person name="Walton J.D."/>
            <person name="Ma L.-J."/>
            <person name="Baker S.E."/>
            <person name="Rep M."/>
            <person name="Adam G."/>
            <person name="Antoniw J."/>
            <person name="Baldwin T."/>
            <person name="Calvo S.E."/>
            <person name="Chang Y.-L."/>
            <person name="DeCaprio D."/>
            <person name="Gale L.R."/>
            <person name="Gnerre S."/>
            <person name="Goswami R.S."/>
            <person name="Hammond-Kosack K."/>
            <person name="Harris L.J."/>
            <person name="Hilburn K."/>
            <person name="Kennell J.C."/>
            <person name="Kroken S."/>
            <person name="Magnuson J.K."/>
            <person name="Mannhaupt G."/>
            <person name="Mauceli E.W."/>
            <person name="Mewes H.-W."/>
            <person name="Mitterbauer R."/>
            <person name="Muehlbauer G."/>
            <person name="Muensterkoetter M."/>
            <person name="Nelson D."/>
            <person name="O'Donnell K."/>
            <person name="Ouellet T."/>
            <person name="Qi W."/>
            <person name="Quesneville H."/>
            <person name="Roncero M.I.G."/>
            <person name="Seong K.-Y."/>
            <person name="Tetko I.V."/>
            <person name="Urban M."/>
            <person name="Waalwijk C."/>
            <person name="Ward T.J."/>
            <person name="Yao J."/>
            <person name="Birren B.W."/>
            <person name="Kistler H.C."/>
        </authorList>
    </citation>
    <scope>NUCLEOTIDE SEQUENCE [LARGE SCALE GENOMIC DNA]</scope>
    <source>
        <strain evidence="3">ATCC MYA-4620 / CBS 123657 / FGSC 9075 / NRRL 31084 / PH-1</strain>
        <strain evidence="2">PH-1 / ATCC MYA-4620 / FGSC 9075 / NRRL 31084</strain>
    </source>
</reference>
<evidence type="ECO:0000313" key="3">
    <source>
        <dbReference type="Proteomes" id="UP000070720"/>
    </source>
</evidence>
<dbReference type="EnsemblFungi" id="CEF85185">
    <property type="protein sequence ID" value="CEF85185"/>
    <property type="gene ID" value="FGRRES_13079"/>
</dbReference>
<name>I1S8A1_GIBZE</name>
<dbReference type="KEGG" id="fgr:FGSG_13079"/>
<dbReference type="RefSeq" id="XP_011326874.1">
    <property type="nucleotide sequence ID" value="XM_011328572.1"/>
</dbReference>
<dbReference type="Proteomes" id="UP000070720">
    <property type="component" value="Chromosome 4"/>
</dbReference>
<gene>
    <name evidence="1" type="ORF">FGRAMPH1_01T24103</name>
</gene>
<dbReference type="EMBL" id="HG970335">
    <property type="protein sequence ID" value="CEF85185.1"/>
    <property type="molecule type" value="Genomic_DNA"/>
</dbReference>